<name>A0ABW4NQK7_9PAST</name>
<evidence type="ECO:0000256" key="7">
    <source>
        <dbReference type="ARBA" id="ARBA00023237"/>
    </source>
</evidence>
<dbReference type="Gene3D" id="3.30.1300.30">
    <property type="entry name" value="GSPII I/J protein-like"/>
    <property type="match status" value="1"/>
</dbReference>
<organism evidence="11 12">
    <name type="scientific">Pasteurella oralis</name>
    <dbReference type="NCBI Taxonomy" id="1071947"/>
    <lineage>
        <taxon>Bacteria</taxon>
        <taxon>Pseudomonadati</taxon>
        <taxon>Pseudomonadota</taxon>
        <taxon>Gammaproteobacteria</taxon>
        <taxon>Pasteurellales</taxon>
        <taxon>Pasteurellaceae</taxon>
        <taxon>Pasteurella</taxon>
    </lineage>
</organism>
<dbReference type="Proteomes" id="UP001597420">
    <property type="component" value="Unassembled WGS sequence"/>
</dbReference>
<evidence type="ECO:0000256" key="5">
    <source>
        <dbReference type="ARBA" id="ARBA00022729"/>
    </source>
</evidence>
<feature type="chain" id="PRO_5045379525" evidence="9">
    <location>
        <begin position="21"/>
        <end position="278"/>
    </location>
</feature>
<gene>
    <name evidence="11" type="ORF">ACFSAV_00530</name>
</gene>
<evidence type="ECO:0000256" key="3">
    <source>
        <dbReference type="ARBA" id="ARBA00022452"/>
    </source>
</evidence>
<dbReference type="Pfam" id="PF03895">
    <property type="entry name" value="YadA_anchor"/>
    <property type="match status" value="1"/>
</dbReference>
<keyword evidence="6" id="KW-0472">Membrane</keyword>
<dbReference type="RefSeq" id="WP_379094979.1">
    <property type="nucleotide sequence ID" value="NZ_JBHUFP010000001.1"/>
</dbReference>
<sequence>MKHSKTAFLLSIFLSNHIFAAPTTDSSTDYDPSYNLHELNSVCNNPNSNSSNYCNPYGAAEAQSLYGVLNSMNSYKDSEKIDILVDYTKELIQNFRLLQKQADNTQNESSTELENINETLKHLSSEVTHQSRKIEENTENLSNFSLDTTEQLADLSTKIQQNNFNFLPVNYASQTFRLDNTDIMKQLDHKIQALQQDLRHLDKKMNAGLATQAALSGLFQPDEKHKLNFTASIGGYHTQTALAVGVGYRFNKHVATRAGIAVSPSSRLTYNTAINFAW</sequence>
<dbReference type="SUPFAM" id="SSF54523">
    <property type="entry name" value="Pili subunits"/>
    <property type="match status" value="1"/>
</dbReference>
<feature type="coiled-coil region" evidence="8">
    <location>
        <begin position="88"/>
        <end position="133"/>
    </location>
</feature>
<evidence type="ECO:0000256" key="8">
    <source>
        <dbReference type="SAM" id="Coils"/>
    </source>
</evidence>
<evidence type="ECO:0000259" key="10">
    <source>
        <dbReference type="Pfam" id="PF03895"/>
    </source>
</evidence>
<feature type="domain" description="Trimeric autotransporter adhesin YadA-like C-terminal membrane anchor" evidence="10">
    <location>
        <begin position="219"/>
        <end position="278"/>
    </location>
</feature>
<evidence type="ECO:0000256" key="4">
    <source>
        <dbReference type="ARBA" id="ARBA00022692"/>
    </source>
</evidence>
<feature type="signal peptide" evidence="9">
    <location>
        <begin position="1"/>
        <end position="20"/>
    </location>
</feature>
<evidence type="ECO:0000313" key="11">
    <source>
        <dbReference type="EMBL" id="MFD1804874.1"/>
    </source>
</evidence>
<dbReference type="EMBL" id="JBHUFP010000001">
    <property type="protein sequence ID" value="MFD1804874.1"/>
    <property type="molecule type" value="Genomic_DNA"/>
</dbReference>
<comment type="subcellular location">
    <subcellularLocation>
        <location evidence="2">Cell outer membrane</location>
    </subcellularLocation>
    <subcellularLocation>
        <location evidence="1">Cell surface</location>
    </subcellularLocation>
</comment>
<protein>
    <submittedName>
        <fullName evidence="11">YadA-like family protein</fullName>
    </submittedName>
</protein>
<keyword evidence="3" id="KW-1134">Transmembrane beta strand</keyword>
<keyword evidence="12" id="KW-1185">Reference proteome</keyword>
<evidence type="ECO:0000256" key="2">
    <source>
        <dbReference type="ARBA" id="ARBA00004442"/>
    </source>
</evidence>
<dbReference type="InterPro" id="IPR045584">
    <property type="entry name" value="Pilin-like"/>
</dbReference>
<accession>A0ABW4NQK7</accession>
<evidence type="ECO:0000256" key="6">
    <source>
        <dbReference type="ARBA" id="ARBA00023136"/>
    </source>
</evidence>
<keyword evidence="4" id="KW-0812">Transmembrane</keyword>
<dbReference type="InterPro" id="IPR005594">
    <property type="entry name" value="YadA_C"/>
</dbReference>
<keyword evidence="7" id="KW-0998">Cell outer membrane</keyword>
<proteinExistence type="predicted"/>
<keyword evidence="5 9" id="KW-0732">Signal</keyword>
<evidence type="ECO:0000256" key="9">
    <source>
        <dbReference type="SAM" id="SignalP"/>
    </source>
</evidence>
<keyword evidence="8" id="KW-0175">Coiled coil</keyword>
<reference evidence="12" key="1">
    <citation type="journal article" date="2019" name="Int. J. Syst. Evol. Microbiol.">
        <title>The Global Catalogue of Microorganisms (GCM) 10K type strain sequencing project: providing services to taxonomists for standard genome sequencing and annotation.</title>
        <authorList>
            <consortium name="The Broad Institute Genomics Platform"/>
            <consortium name="The Broad Institute Genome Sequencing Center for Infectious Disease"/>
            <person name="Wu L."/>
            <person name="Ma J."/>
        </authorList>
    </citation>
    <scope>NUCLEOTIDE SEQUENCE [LARGE SCALE GENOMIC DNA]</scope>
    <source>
        <strain evidence="12">CCM 7950</strain>
    </source>
</reference>
<comment type="caution">
    <text evidence="11">The sequence shown here is derived from an EMBL/GenBank/DDBJ whole genome shotgun (WGS) entry which is preliminary data.</text>
</comment>
<evidence type="ECO:0000313" key="12">
    <source>
        <dbReference type="Proteomes" id="UP001597420"/>
    </source>
</evidence>
<evidence type="ECO:0000256" key="1">
    <source>
        <dbReference type="ARBA" id="ARBA00004241"/>
    </source>
</evidence>